<accession>A0A8S0ZJC8</accession>
<dbReference type="Gene3D" id="3.40.50.1820">
    <property type="entry name" value="alpha/beta hydrolase"/>
    <property type="match status" value="2"/>
</dbReference>
<evidence type="ECO:0000313" key="3">
    <source>
        <dbReference type="EMBL" id="CAB3233616.1"/>
    </source>
</evidence>
<dbReference type="PANTHER" id="PTHR11559">
    <property type="entry name" value="CARBOXYLESTERASE"/>
    <property type="match status" value="1"/>
</dbReference>
<dbReference type="EMBL" id="CADEBD010000293">
    <property type="protein sequence ID" value="CAB3233616.1"/>
    <property type="molecule type" value="Genomic_DNA"/>
</dbReference>
<evidence type="ECO:0000259" key="2">
    <source>
        <dbReference type="Pfam" id="PF00135"/>
    </source>
</evidence>
<evidence type="ECO:0000313" key="4">
    <source>
        <dbReference type="Proteomes" id="UP000494256"/>
    </source>
</evidence>
<organism evidence="3 4">
    <name type="scientific">Arctia plantaginis</name>
    <name type="common">Wood tiger moth</name>
    <name type="synonym">Phalaena plantaginis</name>
    <dbReference type="NCBI Taxonomy" id="874455"/>
    <lineage>
        <taxon>Eukaryota</taxon>
        <taxon>Metazoa</taxon>
        <taxon>Ecdysozoa</taxon>
        <taxon>Arthropoda</taxon>
        <taxon>Hexapoda</taxon>
        <taxon>Insecta</taxon>
        <taxon>Pterygota</taxon>
        <taxon>Neoptera</taxon>
        <taxon>Endopterygota</taxon>
        <taxon>Lepidoptera</taxon>
        <taxon>Glossata</taxon>
        <taxon>Ditrysia</taxon>
        <taxon>Noctuoidea</taxon>
        <taxon>Erebidae</taxon>
        <taxon>Arctiinae</taxon>
        <taxon>Arctia</taxon>
    </lineage>
</organism>
<dbReference type="AlphaFoldDB" id="A0A8S0ZJC8"/>
<keyword evidence="1" id="KW-0325">Glycoprotein</keyword>
<protein>
    <recommendedName>
        <fullName evidence="2">Carboxylesterase type B domain-containing protein</fullName>
    </recommendedName>
</protein>
<dbReference type="InterPro" id="IPR050309">
    <property type="entry name" value="Type-B_Carboxylest/Lipase"/>
</dbReference>
<evidence type="ECO:0000256" key="1">
    <source>
        <dbReference type="ARBA" id="ARBA00023180"/>
    </source>
</evidence>
<dbReference type="InterPro" id="IPR029058">
    <property type="entry name" value="AB_hydrolase_fold"/>
</dbReference>
<dbReference type="Proteomes" id="UP000494256">
    <property type="component" value="Unassembled WGS sequence"/>
</dbReference>
<name>A0A8S0ZJC8_ARCPL</name>
<dbReference type="SUPFAM" id="SSF53474">
    <property type="entry name" value="alpha/beta-Hydrolases"/>
    <property type="match status" value="1"/>
</dbReference>
<gene>
    <name evidence="3" type="ORF">APLA_LOCUS6159</name>
</gene>
<proteinExistence type="predicted"/>
<dbReference type="Pfam" id="PF00135">
    <property type="entry name" value="COesterase"/>
    <property type="match status" value="1"/>
</dbReference>
<comment type="caution">
    <text evidence="3">The sequence shown here is derived from an EMBL/GenBank/DDBJ whole genome shotgun (WGS) entry which is preliminary data.</text>
</comment>
<sequence length="411" mass="47786">MFCQVKVSQGVLQGKECKTFYGKKYYSFEGIPYAKPPIGRLRFRDPQEPENWTGIRDATKPGNKCCQLNPYGNTAFEGSEDSLYLNVYTPSLPVEKIEKLPVFFFVHGGRLIFEKAKMVASNLGKDLTDPNRLYEFLVDVPIEDLLIAFSVVEMSKPPSVIAAVFTPVVEKKFHGVENFFIEHPRVDIPLNRFNKVPLLIGMHSHEGALFLQRDSEGKIIFEEDFYFFVPTQLCIERDNKQVAIIEKKLREFYFNNRDVNEKTISAYIDMVSDRYFSFDIMHNIEVISKFSPNVYAFRFQYNGNMNTRIMKNLGLEGGSHGDMIQYLFYRKCKHERATEKDLQIVEMLSEAWYNFAKNGTPSWSGQKTKWLPYTPTEKLTLVIDRNIELVRNPDTHRWKFWQGIIGESSKL</sequence>
<feature type="domain" description="Carboxylesterase type B" evidence="2">
    <location>
        <begin position="4"/>
        <end position="118"/>
    </location>
</feature>
<dbReference type="InterPro" id="IPR002018">
    <property type="entry name" value="CarbesteraseB"/>
</dbReference>
<reference evidence="3 4" key="1">
    <citation type="submission" date="2020-04" db="EMBL/GenBank/DDBJ databases">
        <authorList>
            <person name="Wallbank WR R."/>
            <person name="Pardo Diaz C."/>
            <person name="Kozak K."/>
            <person name="Martin S."/>
            <person name="Jiggins C."/>
            <person name="Moest M."/>
            <person name="Warren A I."/>
            <person name="Byers J.R.P. K."/>
            <person name="Montejo-Kovacevich G."/>
            <person name="Yen C E."/>
        </authorList>
    </citation>
    <scope>NUCLEOTIDE SEQUENCE [LARGE SCALE GENOMIC DNA]</scope>
</reference>
<dbReference type="OrthoDB" id="46836at2759"/>